<keyword evidence="2" id="KW-1185">Reference proteome</keyword>
<comment type="caution">
    <text evidence="1">The sequence shown here is derived from an EMBL/GenBank/DDBJ whole genome shotgun (WGS) entry which is preliminary data.</text>
</comment>
<dbReference type="Proteomes" id="UP001419268">
    <property type="component" value="Unassembled WGS sequence"/>
</dbReference>
<accession>A0AAP0I1F4</accession>
<dbReference type="AlphaFoldDB" id="A0AAP0I1F4"/>
<evidence type="ECO:0000313" key="2">
    <source>
        <dbReference type="Proteomes" id="UP001419268"/>
    </source>
</evidence>
<evidence type="ECO:0000313" key="1">
    <source>
        <dbReference type="EMBL" id="KAK9104611.1"/>
    </source>
</evidence>
<sequence>MRTSDPTTLSSLLRISSMLLSFLRFQRPSFKSHTERKRVRASERDGELNLRFKAHTEHEQLAIRDIIMVVESRARKATPSSS</sequence>
<dbReference type="EMBL" id="JBBNAG010000009">
    <property type="protein sequence ID" value="KAK9104611.1"/>
    <property type="molecule type" value="Genomic_DNA"/>
</dbReference>
<reference evidence="1 2" key="1">
    <citation type="submission" date="2024-01" db="EMBL/GenBank/DDBJ databases">
        <title>Genome assemblies of Stephania.</title>
        <authorList>
            <person name="Yang L."/>
        </authorList>
    </citation>
    <scope>NUCLEOTIDE SEQUENCE [LARGE SCALE GENOMIC DNA]</scope>
    <source>
        <strain evidence="1">JXDWG</strain>
        <tissue evidence="1">Leaf</tissue>
    </source>
</reference>
<name>A0AAP0I1F4_9MAGN</name>
<protein>
    <submittedName>
        <fullName evidence="1">Uncharacterized protein</fullName>
    </submittedName>
</protein>
<gene>
    <name evidence="1" type="ORF">Scep_021455</name>
</gene>
<organism evidence="1 2">
    <name type="scientific">Stephania cephalantha</name>
    <dbReference type="NCBI Taxonomy" id="152367"/>
    <lineage>
        <taxon>Eukaryota</taxon>
        <taxon>Viridiplantae</taxon>
        <taxon>Streptophyta</taxon>
        <taxon>Embryophyta</taxon>
        <taxon>Tracheophyta</taxon>
        <taxon>Spermatophyta</taxon>
        <taxon>Magnoliopsida</taxon>
        <taxon>Ranunculales</taxon>
        <taxon>Menispermaceae</taxon>
        <taxon>Menispermoideae</taxon>
        <taxon>Cissampelideae</taxon>
        <taxon>Stephania</taxon>
    </lineage>
</organism>
<proteinExistence type="predicted"/>